<organism evidence="2">
    <name type="scientific">viral metagenome</name>
    <dbReference type="NCBI Taxonomy" id="1070528"/>
    <lineage>
        <taxon>unclassified sequences</taxon>
        <taxon>metagenomes</taxon>
        <taxon>organismal metagenomes</taxon>
    </lineage>
</organism>
<evidence type="ECO:0000313" key="2">
    <source>
        <dbReference type="EMBL" id="QJB05039.1"/>
    </source>
</evidence>
<reference evidence="2" key="1">
    <citation type="submission" date="2020-03" db="EMBL/GenBank/DDBJ databases">
        <title>The deep terrestrial virosphere.</title>
        <authorList>
            <person name="Holmfeldt K."/>
            <person name="Nilsson E."/>
            <person name="Simone D."/>
            <person name="Lopez-Fernandez M."/>
            <person name="Wu X."/>
            <person name="de Brujin I."/>
            <person name="Lundin D."/>
            <person name="Andersson A."/>
            <person name="Bertilsson S."/>
            <person name="Dopson M."/>
        </authorList>
    </citation>
    <scope>NUCLEOTIDE SEQUENCE</scope>
    <source>
        <strain evidence="1">MM171A00157</strain>
        <strain evidence="2">MM171B00143</strain>
    </source>
</reference>
<evidence type="ECO:0000313" key="1">
    <source>
        <dbReference type="EMBL" id="QJB00881.1"/>
    </source>
</evidence>
<gene>
    <name evidence="1" type="ORF">MM171A00157_0050</name>
    <name evidence="2" type="ORF">MM171B00143_0010</name>
</gene>
<dbReference type="EMBL" id="MT143702">
    <property type="protein sequence ID" value="QJB00881.1"/>
    <property type="molecule type" value="Genomic_DNA"/>
</dbReference>
<protein>
    <submittedName>
        <fullName evidence="2">Uncharacterized protein</fullName>
    </submittedName>
</protein>
<accession>A0A6M3MI49</accession>
<name>A0A6M3MI49_9ZZZZ</name>
<dbReference type="EMBL" id="MT143894">
    <property type="protein sequence ID" value="QJB05039.1"/>
    <property type="molecule type" value="Genomic_DNA"/>
</dbReference>
<sequence length="75" mass="8358">MARVFIAASVKATWQGERLDVTPTTADQMAAVSVRLLIEEVGAEKARKVMRKEFARYRRDYRGSGRDEGSPLLSG</sequence>
<dbReference type="AlphaFoldDB" id="A0A6M3MI49"/>
<proteinExistence type="predicted"/>